<proteinExistence type="predicted"/>
<name>A0ABQ9WS26_9EUKA</name>
<organism evidence="1 2">
    <name type="scientific">Blattamonas nauphoetae</name>
    <dbReference type="NCBI Taxonomy" id="2049346"/>
    <lineage>
        <taxon>Eukaryota</taxon>
        <taxon>Metamonada</taxon>
        <taxon>Preaxostyla</taxon>
        <taxon>Oxymonadida</taxon>
        <taxon>Blattamonas</taxon>
    </lineage>
</organism>
<gene>
    <name evidence="1" type="ORF">BLNAU_22812</name>
</gene>
<dbReference type="Proteomes" id="UP001281761">
    <property type="component" value="Unassembled WGS sequence"/>
</dbReference>
<keyword evidence="2" id="KW-1185">Reference proteome</keyword>
<protein>
    <submittedName>
        <fullName evidence="1">Uncharacterized protein</fullName>
    </submittedName>
</protein>
<dbReference type="EMBL" id="JARBJD010000420">
    <property type="protein sequence ID" value="KAK2942285.1"/>
    <property type="molecule type" value="Genomic_DNA"/>
</dbReference>
<accession>A0ABQ9WS26</accession>
<sequence>MMLALEHIGELRERIGRGLPTVHPSLMAESGMLTHCGTVIPRFHKLCLFLMAKAESVLERVKRCGEAEATSFGSLSETTAHINDLNEILADDDKQSKHSVRRRKQLRKQAWALFDFFGPLTMTLAPRQLIRQCIHSVCELSICAGEIDAREDDILLAMQHVCSIICFVDFNTFQVYVNSGRSVDVKLRKGKECQQLMVALWEFLPEHFPHMHQHVKKTLERLENEKRNPSARI</sequence>
<reference evidence="1 2" key="1">
    <citation type="journal article" date="2022" name="bioRxiv">
        <title>Genomics of Preaxostyla Flagellates Illuminates Evolutionary Transitions and the Path Towards Mitochondrial Loss.</title>
        <authorList>
            <person name="Novak L.V.F."/>
            <person name="Treitli S.C."/>
            <person name="Pyrih J."/>
            <person name="Halakuc P."/>
            <person name="Pipaliya S.V."/>
            <person name="Vacek V."/>
            <person name="Brzon O."/>
            <person name="Soukal P."/>
            <person name="Eme L."/>
            <person name="Dacks J.B."/>
            <person name="Karnkowska A."/>
            <person name="Elias M."/>
            <person name="Hampl V."/>
        </authorList>
    </citation>
    <scope>NUCLEOTIDE SEQUENCE [LARGE SCALE GENOMIC DNA]</scope>
    <source>
        <strain evidence="1">NAU3</strain>
        <tissue evidence="1">Gut</tissue>
    </source>
</reference>
<comment type="caution">
    <text evidence="1">The sequence shown here is derived from an EMBL/GenBank/DDBJ whole genome shotgun (WGS) entry which is preliminary data.</text>
</comment>
<evidence type="ECO:0000313" key="2">
    <source>
        <dbReference type="Proteomes" id="UP001281761"/>
    </source>
</evidence>
<evidence type="ECO:0000313" key="1">
    <source>
        <dbReference type="EMBL" id="KAK2942285.1"/>
    </source>
</evidence>